<gene>
    <name evidence="2" type="ORF">ACFFSA_21085</name>
</gene>
<sequence length="251" mass="26978">MDVNLAAAFDRIGGSQLFDAIEIILRQGMIAAWLKTGVVRGRHEVRADQGGHSQGGVSSPCLLNIALRGLEEAAGVRYHAGRQAGELPAGSPTAIAMRGLRGENAEAVLFVIPQIVRVGWPIDMGCVLPGVRRPEPLHVAAHLQMGVSQPPNKPKFWIIDRYFGPLHASRTDRWVFGHRDSDVYLPESPGRRSSGINPFRTGHVPMASDSTSWISSIAIHERPLNAHVRKPGKPGGPSAGRPEAGGIERAA</sequence>
<evidence type="ECO:0000256" key="1">
    <source>
        <dbReference type="SAM" id="MobiDB-lite"/>
    </source>
</evidence>
<dbReference type="RefSeq" id="WP_344992192.1">
    <property type="nucleotide sequence ID" value="NZ_BAAAXV010000005.1"/>
</dbReference>
<accession>A0ABV5S1N5</accession>
<name>A0ABV5S1N5_9ACTN</name>
<dbReference type="EMBL" id="JBHMBW010000018">
    <property type="protein sequence ID" value="MFB9625585.1"/>
    <property type="molecule type" value="Genomic_DNA"/>
</dbReference>
<feature type="region of interest" description="Disordered" evidence="1">
    <location>
        <begin position="226"/>
        <end position="251"/>
    </location>
</feature>
<evidence type="ECO:0000313" key="2">
    <source>
        <dbReference type="EMBL" id="MFB9625585.1"/>
    </source>
</evidence>
<evidence type="ECO:0000313" key="3">
    <source>
        <dbReference type="Proteomes" id="UP001589532"/>
    </source>
</evidence>
<proteinExistence type="predicted"/>
<comment type="caution">
    <text evidence="2">The sequence shown here is derived from an EMBL/GenBank/DDBJ whole genome shotgun (WGS) entry which is preliminary data.</text>
</comment>
<protein>
    <recommendedName>
        <fullName evidence="4">Reverse transcriptase domain-containing protein</fullName>
    </recommendedName>
</protein>
<keyword evidence="3" id="KW-1185">Reference proteome</keyword>
<reference evidence="2 3" key="1">
    <citation type="submission" date="2024-09" db="EMBL/GenBank/DDBJ databases">
        <authorList>
            <person name="Sun Q."/>
            <person name="Mori K."/>
        </authorList>
    </citation>
    <scope>NUCLEOTIDE SEQUENCE [LARGE SCALE GENOMIC DNA]</scope>
    <source>
        <strain evidence="2 3">JCM 3143</strain>
    </source>
</reference>
<organism evidence="2 3">
    <name type="scientific">Nonomuraea helvata</name>
    <dbReference type="NCBI Taxonomy" id="37484"/>
    <lineage>
        <taxon>Bacteria</taxon>
        <taxon>Bacillati</taxon>
        <taxon>Actinomycetota</taxon>
        <taxon>Actinomycetes</taxon>
        <taxon>Streptosporangiales</taxon>
        <taxon>Streptosporangiaceae</taxon>
        <taxon>Nonomuraea</taxon>
    </lineage>
</organism>
<dbReference type="Proteomes" id="UP001589532">
    <property type="component" value="Unassembled WGS sequence"/>
</dbReference>
<evidence type="ECO:0008006" key="4">
    <source>
        <dbReference type="Google" id="ProtNLM"/>
    </source>
</evidence>